<sequence length="210" mass="23477">MNVPDMPFLKKIDAVVLVFMLSTLMFGVSAQEKVENRGILQQMRDLFSGSSLLERDLVGGWEYRRTACMFETENLLKKAGGAVVASQVEKTFDEYCTRIGIKDGKCEFTFKEDSTYTAKLGLLKFSGKFRVDEKGKILSMSYLQGLGSVKAYPIRSRSGLKLLFDADGFLQMMKTASMFTKNNSVEVLAAMADLYDGMLLGFDLELKKGQ</sequence>
<organism evidence="2 3">
    <name type="scientific">Petrimonas mucosa</name>
    <dbReference type="NCBI Taxonomy" id="1642646"/>
    <lineage>
        <taxon>Bacteria</taxon>
        <taxon>Pseudomonadati</taxon>
        <taxon>Bacteroidota</taxon>
        <taxon>Bacteroidia</taxon>
        <taxon>Bacteroidales</taxon>
        <taxon>Dysgonomonadaceae</taxon>
        <taxon>Petrimonas</taxon>
    </lineage>
</organism>
<evidence type="ECO:0000259" key="1">
    <source>
        <dbReference type="Pfam" id="PF16270"/>
    </source>
</evidence>
<dbReference type="KEGG" id="pmuc:ING2E5A_2292"/>
<dbReference type="RefSeq" id="WP_071137436.1">
    <property type="nucleotide sequence ID" value="NZ_DUQN01000137.1"/>
</dbReference>
<evidence type="ECO:0000313" key="2">
    <source>
        <dbReference type="EMBL" id="SCM59102.1"/>
    </source>
</evidence>
<evidence type="ECO:0000313" key="3">
    <source>
        <dbReference type="Proteomes" id="UP000178485"/>
    </source>
</evidence>
<reference evidence="2 3" key="1">
    <citation type="submission" date="2016-08" db="EMBL/GenBank/DDBJ databases">
        <authorList>
            <person name="Seilhamer J.J."/>
        </authorList>
    </citation>
    <scope>NUCLEOTIDE SEQUENCE [LARGE SCALE GENOMIC DNA]</scope>
    <source>
        <strain evidence="2">ING2-E5A</strain>
    </source>
</reference>
<dbReference type="Pfam" id="PF16270">
    <property type="entry name" value="DUF4923"/>
    <property type="match status" value="1"/>
</dbReference>
<name>A0A1G4G9B9_9BACT</name>
<dbReference type="Proteomes" id="UP000178485">
    <property type="component" value="Chromosome i"/>
</dbReference>
<dbReference type="InterPro" id="IPR032575">
    <property type="entry name" value="DUF4923"/>
</dbReference>
<accession>A0A1G4G9B9</accession>
<dbReference type="STRING" id="1642646.ING2E5A_2292"/>
<proteinExistence type="predicted"/>
<dbReference type="AlphaFoldDB" id="A0A1G4G9B9"/>
<dbReference type="EMBL" id="LT608328">
    <property type="protein sequence ID" value="SCM59102.1"/>
    <property type="molecule type" value="Genomic_DNA"/>
</dbReference>
<feature type="domain" description="DUF4923" evidence="1">
    <location>
        <begin position="48"/>
        <end position="205"/>
    </location>
</feature>
<gene>
    <name evidence="2" type="ORF">ING2E5A_2292</name>
</gene>
<protein>
    <recommendedName>
        <fullName evidence="1">DUF4923 domain-containing protein</fullName>
    </recommendedName>
</protein>
<keyword evidence="3" id="KW-1185">Reference proteome</keyword>